<feature type="transmembrane region" description="Helical" evidence="9">
    <location>
        <begin position="254"/>
        <end position="279"/>
    </location>
</feature>
<dbReference type="PANTHER" id="PTHR43337">
    <property type="entry name" value="XANTHINE/URACIL PERMEASE C887.17-RELATED"/>
    <property type="match status" value="1"/>
</dbReference>
<dbReference type="PANTHER" id="PTHR43337:SF1">
    <property type="entry name" value="XANTHINE_URACIL PERMEASE C887.17-RELATED"/>
    <property type="match status" value="1"/>
</dbReference>
<dbReference type="AlphaFoldDB" id="A0A381J8I4"/>
<dbReference type="Proteomes" id="UP000254664">
    <property type="component" value="Unassembled WGS sequence"/>
</dbReference>
<feature type="transmembrane region" description="Helical" evidence="9">
    <location>
        <begin position="170"/>
        <end position="188"/>
    </location>
</feature>
<dbReference type="EMBL" id="UFWZ01000001">
    <property type="protein sequence ID" value="SUY47313.1"/>
    <property type="molecule type" value="Genomic_DNA"/>
</dbReference>
<feature type="transmembrane region" description="Helical" evidence="9">
    <location>
        <begin position="195"/>
        <end position="214"/>
    </location>
</feature>
<dbReference type="InterPro" id="IPR006043">
    <property type="entry name" value="NCS2"/>
</dbReference>
<gene>
    <name evidence="10" type="primary">pbuG</name>
    <name evidence="10" type="ORF">NCTC9836_01641</name>
</gene>
<feature type="transmembrane region" description="Helical" evidence="9">
    <location>
        <begin position="299"/>
        <end position="321"/>
    </location>
</feature>
<dbReference type="InterPro" id="IPR045018">
    <property type="entry name" value="Azg-like"/>
</dbReference>
<keyword evidence="3 8" id="KW-0813">Transport</keyword>
<evidence type="ECO:0000256" key="6">
    <source>
        <dbReference type="ARBA" id="ARBA00022989"/>
    </source>
</evidence>
<comment type="similarity">
    <text evidence="2 8">Belongs to the nucleobase:cation symporter-2 (NCS2) (TC 2.A.40) family. Azg-like subfamily.</text>
</comment>
<evidence type="ECO:0000256" key="4">
    <source>
        <dbReference type="ARBA" id="ARBA00022475"/>
    </source>
</evidence>
<keyword evidence="11" id="KW-1185">Reference proteome</keyword>
<evidence type="ECO:0000256" key="1">
    <source>
        <dbReference type="ARBA" id="ARBA00004651"/>
    </source>
</evidence>
<dbReference type="Pfam" id="PF00860">
    <property type="entry name" value="Xan_ur_permease"/>
    <property type="match status" value="1"/>
</dbReference>
<reference evidence="10 11" key="1">
    <citation type="submission" date="2018-06" db="EMBL/GenBank/DDBJ databases">
        <authorList>
            <consortium name="Pathogen Informatics"/>
            <person name="Doyle S."/>
        </authorList>
    </citation>
    <scope>NUCLEOTIDE SEQUENCE [LARGE SCALE GENOMIC DNA]</scope>
    <source>
        <strain evidence="10 11">NCTC9836</strain>
    </source>
</reference>
<feature type="transmembrane region" description="Helical" evidence="9">
    <location>
        <begin position="341"/>
        <end position="373"/>
    </location>
</feature>
<evidence type="ECO:0000313" key="10">
    <source>
        <dbReference type="EMBL" id="SUY47313.1"/>
    </source>
</evidence>
<evidence type="ECO:0000256" key="9">
    <source>
        <dbReference type="SAM" id="Phobius"/>
    </source>
</evidence>
<dbReference type="RefSeq" id="WP_115641281.1">
    <property type="nucleotide sequence ID" value="NZ_UFWZ01000001.1"/>
</dbReference>
<feature type="transmembrane region" description="Helical" evidence="9">
    <location>
        <begin position="76"/>
        <end position="96"/>
    </location>
</feature>
<feature type="transmembrane region" description="Helical" evidence="9">
    <location>
        <begin position="102"/>
        <end position="122"/>
    </location>
</feature>
<evidence type="ECO:0000256" key="5">
    <source>
        <dbReference type="ARBA" id="ARBA00022692"/>
    </source>
</evidence>
<keyword evidence="5 8" id="KW-0812">Transmembrane</keyword>
<feature type="transmembrane region" description="Helical" evidence="9">
    <location>
        <begin position="21"/>
        <end position="42"/>
    </location>
</feature>
<evidence type="ECO:0000313" key="11">
    <source>
        <dbReference type="Proteomes" id="UP000254664"/>
    </source>
</evidence>
<comment type="subcellular location">
    <subcellularLocation>
        <location evidence="1 8">Cell membrane</location>
        <topology evidence="1 8">Multi-pass membrane protein</topology>
    </subcellularLocation>
</comment>
<feature type="transmembrane region" description="Helical" evidence="9">
    <location>
        <begin position="134"/>
        <end position="158"/>
    </location>
</feature>
<accession>A0A381J8I4</accession>
<dbReference type="OrthoDB" id="9808458at2"/>
<dbReference type="PIRSF" id="PIRSF005353">
    <property type="entry name" value="PbuG"/>
    <property type="match status" value="1"/>
</dbReference>
<feature type="transmembrane region" description="Helical" evidence="9">
    <location>
        <begin position="48"/>
        <end position="69"/>
    </location>
</feature>
<evidence type="ECO:0000256" key="8">
    <source>
        <dbReference type="PIRNR" id="PIRNR005353"/>
    </source>
</evidence>
<sequence>MDKLFSFSKLKERKDTNIRKEVIAGITTFLTMAYIIAVNPTILGATGMPVGALVTATCLSAGVATIMMGVYADLPFALASGMGLNAFFAYTVVIKMNVPWEIALTAVFVEGIIFIVLSLTNVREAVINSIPMNLKLAVTAGIGLFITFIGFVDSGMVIKNDATLVGLGNFMSPTVLITAVGVVIIVVLSKKNVKGAILFGIFGSTILSWVYAIISPESASLHKIFLPTGIFKFESLAPIAFKLDFSYITDSSKIWGFVVIVFTFLFVDFFDTIGTLVGVAAKANMLDENGRVPRAGRALLSDSIGTTFGALIGVSTVTTFVESSAGVAEGGRTGLTSIVTGILFLLAMFFSPIFVAIPAAATAPALIIVGFFMMENVVKINFSDFTEGVPAFLIIALMPLTYSIGDGLTIGILSYVIINLANNLFSKEKKKISPVMIILGIIFMAKIIFTGLS</sequence>
<keyword evidence="6 8" id="KW-1133">Transmembrane helix</keyword>
<organism evidence="10 11">
    <name type="scientific">Clostridium putrefaciens</name>
    <dbReference type="NCBI Taxonomy" id="99675"/>
    <lineage>
        <taxon>Bacteria</taxon>
        <taxon>Bacillati</taxon>
        <taxon>Bacillota</taxon>
        <taxon>Clostridia</taxon>
        <taxon>Eubacteriales</taxon>
        <taxon>Clostridiaceae</taxon>
        <taxon>Clostridium</taxon>
    </lineage>
</organism>
<feature type="transmembrane region" description="Helical" evidence="9">
    <location>
        <begin position="385"/>
        <end position="402"/>
    </location>
</feature>
<dbReference type="GO" id="GO:0005886">
    <property type="term" value="C:plasma membrane"/>
    <property type="evidence" value="ECO:0007669"/>
    <property type="project" value="UniProtKB-SubCell"/>
</dbReference>
<proteinExistence type="inferred from homology"/>
<feature type="transmembrane region" description="Helical" evidence="9">
    <location>
        <begin position="432"/>
        <end position="452"/>
    </location>
</feature>
<dbReference type="InterPro" id="IPR026033">
    <property type="entry name" value="Azg-like_bact_archaea"/>
</dbReference>
<evidence type="ECO:0000256" key="2">
    <source>
        <dbReference type="ARBA" id="ARBA00005697"/>
    </source>
</evidence>
<evidence type="ECO:0000256" key="3">
    <source>
        <dbReference type="ARBA" id="ARBA00022448"/>
    </source>
</evidence>
<keyword evidence="4 8" id="KW-1003">Cell membrane</keyword>
<keyword evidence="7 8" id="KW-0472">Membrane</keyword>
<evidence type="ECO:0000256" key="7">
    <source>
        <dbReference type="ARBA" id="ARBA00023136"/>
    </source>
</evidence>
<name>A0A381J8I4_9CLOT</name>
<dbReference type="GO" id="GO:0005345">
    <property type="term" value="F:purine nucleobase transmembrane transporter activity"/>
    <property type="evidence" value="ECO:0007669"/>
    <property type="project" value="TreeGrafter"/>
</dbReference>
<protein>
    <submittedName>
        <fullName evidence="10">Xanthine/uracil permease family protein</fullName>
    </submittedName>
</protein>